<keyword evidence="5" id="KW-0998">Cell outer membrane</keyword>
<evidence type="ECO:0000259" key="6">
    <source>
        <dbReference type="Pfam" id="PF07980"/>
    </source>
</evidence>
<keyword evidence="3" id="KW-0732">Signal</keyword>
<accession>A0ABP9ABP8</accession>
<dbReference type="InterPro" id="IPR012944">
    <property type="entry name" value="SusD_RagB_dom"/>
</dbReference>
<evidence type="ECO:0000256" key="2">
    <source>
        <dbReference type="ARBA" id="ARBA00006275"/>
    </source>
</evidence>
<dbReference type="EMBL" id="BAABIQ010000001">
    <property type="protein sequence ID" value="GAA4778456.1"/>
    <property type="molecule type" value="Genomic_DNA"/>
</dbReference>
<dbReference type="Pfam" id="PF07980">
    <property type="entry name" value="SusD_RagB"/>
    <property type="match status" value="1"/>
</dbReference>
<comment type="caution">
    <text evidence="8">The sequence shown here is derived from an EMBL/GenBank/DDBJ whole genome shotgun (WGS) entry which is preliminary data.</text>
</comment>
<evidence type="ECO:0000256" key="4">
    <source>
        <dbReference type="ARBA" id="ARBA00023136"/>
    </source>
</evidence>
<gene>
    <name evidence="8" type="ORF">GCM10023231_01280</name>
</gene>
<feature type="domain" description="SusD-like N-terminal" evidence="7">
    <location>
        <begin position="8"/>
        <end position="212"/>
    </location>
</feature>
<evidence type="ECO:0000256" key="5">
    <source>
        <dbReference type="ARBA" id="ARBA00023237"/>
    </source>
</evidence>
<evidence type="ECO:0000256" key="1">
    <source>
        <dbReference type="ARBA" id="ARBA00004442"/>
    </source>
</evidence>
<organism evidence="8 9">
    <name type="scientific">Olivibacter ginsenosidimutans</name>
    <dbReference type="NCBI Taxonomy" id="1176537"/>
    <lineage>
        <taxon>Bacteria</taxon>
        <taxon>Pseudomonadati</taxon>
        <taxon>Bacteroidota</taxon>
        <taxon>Sphingobacteriia</taxon>
        <taxon>Sphingobacteriales</taxon>
        <taxon>Sphingobacteriaceae</taxon>
        <taxon>Olivibacter</taxon>
    </lineage>
</organism>
<evidence type="ECO:0000313" key="9">
    <source>
        <dbReference type="Proteomes" id="UP001501411"/>
    </source>
</evidence>
<evidence type="ECO:0008006" key="10">
    <source>
        <dbReference type="Google" id="ProtNLM"/>
    </source>
</evidence>
<reference evidence="9" key="1">
    <citation type="journal article" date="2019" name="Int. J. Syst. Evol. Microbiol.">
        <title>The Global Catalogue of Microorganisms (GCM) 10K type strain sequencing project: providing services to taxonomists for standard genome sequencing and annotation.</title>
        <authorList>
            <consortium name="The Broad Institute Genomics Platform"/>
            <consortium name="The Broad Institute Genome Sequencing Center for Infectious Disease"/>
            <person name="Wu L."/>
            <person name="Ma J."/>
        </authorList>
    </citation>
    <scope>NUCLEOTIDE SEQUENCE [LARGE SCALE GENOMIC DNA]</scope>
    <source>
        <strain evidence="9">JCM 18200</strain>
    </source>
</reference>
<name>A0ABP9ABP8_9SPHI</name>
<dbReference type="InterPro" id="IPR011990">
    <property type="entry name" value="TPR-like_helical_dom_sf"/>
</dbReference>
<evidence type="ECO:0000256" key="3">
    <source>
        <dbReference type="ARBA" id="ARBA00022729"/>
    </source>
</evidence>
<keyword evidence="4" id="KW-0472">Membrane</keyword>
<comment type="subcellular location">
    <subcellularLocation>
        <location evidence="1">Cell outer membrane</location>
    </subcellularLocation>
</comment>
<evidence type="ECO:0000259" key="7">
    <source>
        <dbReference type="Pfam" id="PF14322"/>
    </source>
</evidence>
<dbReference type="Gene3D" id="1.25.40.390">
    <property type="match status" value="1"/>
</dbReference>
<comment type="similarity">
    <text evidence="2">Belongs to the SusD family.</text>
</comment>
<proteinExistence type="inferred from homology"/>
<evidence type="ECO:0000313" key="8">
    <source>
        <dbReference type="EMBL" id="GAA4778456.1"/>
    </source>
</evidence>
<keyword evidence="9" id="KW-1185">Reference proteome</keyword>
<dbReference type="InterPro" id="IPR033985">
    <property type="entry name" value="SusD-like_N"/>
</dbReference>
<dbReference type="SUPFAM" id="SSF48452">
    <property type="entry name" value="TPR-like"/>
    <property type="match status" value="1"/>
</dbReference>
<dbReference type="Pfam" id="PF14322">
    <property type="entry name" value="SusD-like_3"/>
    <property type="match status" value="1"/>
</dbReference>
<protein>
    <recommendedName>
        <fullName evidence="10">RagB/SusD family nutrient uptake outer membrane protein</fullName>
    </recommendedName>
</protein>
<sequence length="442" mass="51089">MFSCGKSYLDVKRNQSEVVPHNISDYQALLDKYDLMNLKSCYNLSIVAADEYVVPLDKWETLTHPDQKNAHIWAKEIFEGKSSDDWDEAYNRILIANISADGAEKITPNEMEHEAWSTLKGNAFFYRAFNHYQLTQVFCKPYNAQSADSDLGIVLRTESDVTIRAKRASIAETYAQIINDLETASELLPVKAVIKYRPCRAAAFALLARVYMQMDNYGKALECADSAWELNHTLIDFNELDTELRYSFTIDYESNPEILFISSIPNLQIFSAARYNILPQLYDLYEDDDLRKQIYFYQDPNNGLLFKGSYKGGATFFTGLATDEILLMRAECNVRVGKLSTARECLNLLRAYRYTKEAYSEITEDNRENLLKIALEEKRKELVFRGTRWEDLRRLNKDSRTAVTLERNLDKTVYKIEPNSLRYAFPIPDNEMDLSGLVQNER</sequence>
<dbReference type="Proteomes" id="UP001501411">
    <property type="component" value="Unassembled WGS sequence"/>
</dbReference>
<feature type="domain" description="RagB/SusD" evidence="6">
    <location>
        <begin position="324"/>
        <end position="440"/>
    </location>
</feature>